<dbReference type="Proteomes" id="UP001597314">
    <property type="component" value="Unassembled WGS sequence"/>
</dbReference>
<proteinExistence type="predicted"/>
<protein>
    <submittedName>
        <fullName evidence="1">Flagellar protein FlgN</fullName>
    </submittedName>
</protein>
<dbReference type="RefSeq" id="WP_378479400.1">
    <property type="nucleotide sequence ID" value="NZ_JBHUIW010000025.1"/>
</dbReference>
<evidence type="ECO:0000313" key="1">
    <source>
        <dbReference type="EMBL" id="MFD2184254.1"/>
    </source>
</evidence>
<keyword evidence="2" id="KW-1185">Reference proteome</keyword>
<gene>
    <name evidence="1" type="ORF">ACFSOX_19035</name>
</gene>
<dbReference type="EMBL" id="JBHUIW010000025">
    <property type="protein sequence ID" value="MFD2184254.1"/>
    <property type="molecule type" value="Genomic_DNA"/>
</dbReference>
<keyword evidence="1" id="KW-0969">Cilium</keyword>
<reference evidence="2" key="1">
    <citation type="journal article" date="2019" name="Int. J. Syst. Evol. Microbiol.">
        <title>The Global Catalogue of Microorganisms (GCM) 10K type strain sequencing project: providing services to taxonomists for standard genome sequencing and annotation.</title>
        <authorList>
            <consortium name="The Broad Institute Genomics Platform"/>
            <consortium name="The Broad Institute Genome Sequencing Center for Infectious Disease"/>
            <person name="Wu L."/>
            <person name="Ma J."/>
        </authorList>
    </citation>
    <scope>NUCLEOTIDE SEQUENCE [LARGE SCALE GENOMIC DNA]</scope>
    <source>
        <strain evidence="2">CGMCC 1.6774</strain>
    </source>
</reference>
<name>A0ABW5AMR7_9BRAD</name>
<accession>A0ABW5AMR7</accession>
<keyword evidence="1" id="KW-0282">Flagellum</keyword>
<keyword evidence="1" id="KW-0966">Cell projection</keyword>
<comment type="caution">
    <text evidence="1">The sequence shown here is derived from an EMBL/GenBank/DDBJ whole genome shotgun (WGS) entry which is preliminary data.</text>
</comment>
<organism evidence="1 2">
    <name type="scientific">Rhodoplanes azumiensis</name>
    <dbReference type="NCBI Taxonomy" id="1897628"/>
    <lineage>
        <taxon>Bacteria</taxon>
        <taxon>Pseudomonadati</taxon>
        <taxon>Pseudomonadota</taxon>
        <taxon>Alphaproteobacteria</taxon>
        <taxon>Hyphomicrobiales</taxon>
        <taxon>Nitrobacteraceae</taxon>
        <taxon>Rhodoplanes</taxon>
    </lineage>
</organism>
<evidence type="ECO:0000313" key="2">
    <source>
        <dbReference type="Proteomes" id="UP001597314"/>
    </source>
</evidence>
<sequence>MSTLSVESDAPVSSANHSVARVVALVEELIAVVEEENRALARGLPASLSNSTARKTALAEDVERWVMHVRRYDLGSAATDRRQRERLVERARRLKLVMDENVERLRAAIAASQRRVDAIMQAVREDVASRAPYGRNGQVVGARAAVGWCVKGIRA</sequence>